<dbReference type="EMBL" id="QANO01000045">
    <property type="protein sequence ID" value="PTU54158.1"/>
    <property type="molecule type" value="Genomic_DNA"/>
</dbReference>
<organism evidence="1 2">
    <name type="scientific">Pseudomonas plecoglossicida</name>
    <dbReference type="NCBI Taxonomy" id="70775"/>
    <lineage>
        <taxon>Bacteria</taxon>
        <taxon>Pseudomonadati</taxon>
        <taxon>Pseudomonadota</taxon>
        <taxon>Gammaproteobacteria</taxon>
        <taxon>Pseudomonadales</taxon>
        <taxon>Pseudomonadaceae</taxon>
        <taxon>Pseudomonas</taxon>
    </lineage>
</organism>
<name>A0A2R7UPW8_PSEDL</name>
<evidence type="ECO:0000313" key="1">
    <source>
        <dbReference type="EMBL" id="PTU54158.1"/>
    </source>
</evidence>
<comment type="caution">
    <text evidence="1">The sequence shown here is derived from an EMBL/GenBank/DDBJ whole genome shotgun (WGS) entry which is preliminary data.</text>
</comment>
<proteinExistence type="predicted"/>
<sequence>MNKPIDIATLDAGPLAFTADPKVSGAQLLDFVHTVDRQIESVTRGLVEQLKKEKINARVTQQGHDYLIIQEGLSPASLPQHHYEEADPAPQPSRIRIFVRSSDAPPTINAMRLFFRDWRAVAGLIAVGGAWQAGQWLMQVRRQDQ</sequence>
<evidence type="ECO:0000313" key="2">
    <source>
        <dbReference type="Proteomes" id="UP000244874"/>
    </source>
</evidence>
<accession>A0A2R7UPW8</accession>
<reference evidence="1 2" key="1">
    <citation type="submission" date="2018-04" db="EMBL/GenBank/DDBJ databases">
        <authorList>
            <person name="Go L.Y."/>
            <person name="Mitchell J.A."/>
        </authorList>
    </citation>
    <scope>NUCLEOTIDE SEQUENCE [LARGE SCALE GENOMIC DNA]</scope>
    <source>
        <strain evidence="1 2">KCJK7865</strain>
    </source>
</reference>
<gene>
    <name evidence="1" type="ORF">DBB42_00745</name>
</gene>
<dbReference type="Proteomes" id="UP000244874">
    <property type="component" value="Unassembled WGS sequence"/>
</dbReference>
<protein>
    <submittedName>
        <fullName evidence="1">Uncharacterized protein</fullName>
    </submittedName>
</protein>
<dbReference type="RefSeq" id="WP_108479819.1">
    <property type="nucleotide sequence ID" value="NZ_QANO01000045.1"/>
</dbReference>
<dbReference type="AlphaFoldDB" id="A0A2R7UPW8"/>